<dbReference type="SUPFAM" id="SSF51366">
    <property type="entry name" value="Ribulose-phoshate binding barrel"/>
    <property type="match status" value="1"/>
</dbReference>
<dbReference type="InterPro" id="IPR057238">
    <property type="entry name" value="DUF7916"/>
</dbReference>
<dbReference type="EMBL" id="LT960612">
    <property type="protein sequence ID" value="SON52457.1"/>
    <property type="molecule type" value="Genomic_DNA"/>
</dbReference>
<reference evidence="2 3" key="1">
    <citation type="submission" date="2017-10" db="EMBL/GenBank/DDBJ databases">
        <authorList>
            <person name="Banno H."/>
            <person name="Chua N.-H."/>
        </authorList>
    </citation>
    <scope>NUCLEOTIDE SEQUENCE [LARGE SCALE GENOMIC DNA]</scope>
    <source>
        <strain evidence="2">Vibrio tapetis CECT4600</strain>
    </source>
</reference>
<feature type="domain" description="DUF7916" evidence="1">
    <location>
        <begin position="19"/>
        <end position="303"/>
    </location>
</feature>
<dbReference type="Pfam" id="PF25509">
    <property type="entry name" value="DUF7916"/>
    <property type="match status" value="1"/>
</dbReference>
<proteinExistence type="predicted"/>
<evidence type="ECO:0000313" key="3">
    <source>
        <dbReference type="Proteomes" id="UP000235828"/>
    </source>
</evidence>
<dbReference type="AlphaFoldDB" id="A0A2N8ZKP5"/>
<sequence length="306" mass="32691">MLLFIISCKGARPMKKRIFDYTSEDVRVASREQIVTSIRNSEGRTIMVENVVSITPPIDLVSGPEIAAAFGADMITLNCLDVMNPQIKVLSEISDEYLSIEEVKKLTGRLIGCNLEPIPTGVGNVDIGRTVTKETVEKAVELGLDYVMLTGNPGNCVTQETILDAIGLVRSVSKDIIVVAGKMHAGGVGNDYNLSIVPGFAEAGADIMMFPAPYTTPGVCADTAKEMMSAVHASGMLGMLAIGTSQEGATESYIEQVAMASKAAGADIVHIGDGGYSGIAPPENIMRLGVTLRGRRHQFKRMINRR</sequence>
<protein>
    <recommendedName>
        <fullName evidence="1">DUF7916 domain-containing protein</fullName>
    </recommendedName>
</protein>
<name>A0A2N8ZKP5_9VIBR</name>
<dbReference type="KEGG" id="vta:B0846"/>
<evidence type="ECO:0000313" key="2">
    <source>
        <dbReference type="EMBL" id="SON52457.1"/>
    </source>
</evidence>
<keyword evidence="3" id="KW-1185">Reference proteome</keyword>
<evidence type="ECO:0000259" key="1">
    <source>
        <dbReference type="Pfam" id="PF25509"/>
    </source>
</evidence>
<organism evidence="2 3">
    <name type="scientific">Vibrio tapetis subsp. tapetis</name>
    <dbReference type="NCBI Taxonomy" id="1671868"/>
    <lineage>
        <taxon>Bacteria</taxon>
        <taxon>Pseudomonadati</taxon>
        <taxon>Pseudomonadota</taxon>
        <taxon>Gammaproteobacteria</taxon>
        <taxon>Vibrionales</taxon>
        <taxon>Vibrionaceae</taxon>
        <taxon>Vibrio</taxon>
    </lineage>
</organism>
<dbReference type="InterPro" id="IPR011060">
    <property type="entry name" value="RibuloseP-bd_barrel"/>
</dbReference>
<accession>A0A2N8ZKP5</accession>
<gene>
    <name evidence="2" type="ORF">VTAP4600_B0846</name>
</gene>
<dbReference type="Proteomes" id="UP000235828">
    <property type="component" value="Chromosome B"/>
</dbReference>